<comment type="caution">
    <text evidence="3">The sequence shown here is derived from an EMBL/GenBank/DDBJ whole genome shotgun (WGS) entry which is preliminary data.</text>
</comment>
<dbReference type="InterPro" id="IPR036397">
    <property type="entry name" value="RNaseH_sf"/>
</dbReference>
<sequence length="243" mass="27384">MKSQFEDYWKPVIPKRLVNKFVWQAHLLLGHVRASKVYEAARRIAFWSGMQKDVTKVVGSCVTCQKAKHPQEHLRGILQPILTSKPPQVVSVDIFGPLPKSKAGTKYIFVVMDVFTKYIKHYALSKATAQVLLTKMVSFVEEAGKPKTVLSDKGTQFTSYFWQQGMEDMGIVATTAAVRHPQGNPVERRMKTIGSTFRAYCNKAQQGSRDYLSLIGIVMNHTLYVSTSVTSHEALTCERTELL</sequence>
<dbReference type="PANTHER" id="PTHR37984">
    <property type="entry name" value="PROTEIN CBG26694"/>
    <property type="match status" value="1"/>
</dbReference>
<evidence type="ECO:0000313" key="3">
    <source>
        <dbReference type="EMBL" id="KAJ8880701.1"/>
    </source>
</evidence>
<evidence type="ECO:0000313" key="4">
    <source>
        <dbReference type="Proteomes" id="UP001159363"/>
    </source>
</evidence>
<evidence type="ECO:0000259" key="2">
    <source>
        <dbReference type="PROSITE" id="PS50994"/>
    </source>
</evidence>
<gene>
    <name evidence="3" type="ORF">PR048_017171</name>
</gene>
<dbReference type="Pfam" id="PF17921">
    <property type="entry name" value="Integrase_H2C2"/>
    <property type="match status" value="1"/>
</dbReference>
<name>A0ABQ9H8Y2_9NEOP</name>
<dbReference type="Gene3D" id="1.10.340.70">
    <property type="match status" value="1"/>
</dbReference>
<evidence type="ECO:0000256" key="1">
    <source>
        <dbReference type="ARBA" id="ARBA00012493"/>
    </source>
</evidence>
<dbReference type="InterPro" id="IPR012337">
    <property type="entry name" value="RNaseH-like_sf"/>
</dbReference>
<dbReference type="EC" id="2.7.7.49" evidence="1"/>
<protein>
    <recommendedName>
        <fullName evidence="1">RNA-directed DNA polymerase</fullName>
        <ecNumber evidence="1">2.7.7.49</ecNumber>
    </recommendedName>
</protein>
<reference evidence="3 4" key="1">
    <citation type="submission" date="2023-02" db="EMBL/GenBank/DDBJ databases">
        <title>LHISI_Scaffold_Assembly.</title>
        <authorList>
            <person name="Stuart O.P."/>
            <person name="Cleave R."/>
            <person name="Magrath M.J.L."/>
            <person name="Mikheyev A.S."/>
        </authorList>
    </citation>
    <scope>NUCLEOTIDE SEQUENCE [LARGE SCALE GENOMIC DNA]</scope>
    <source>
        <strain evidence="3">Daus_M_001</strain>
        <tissue evidence="3">Leg muscle</tissue>
    </source>
</reference>
<dbReference type="Pfam" id="PF00665">
    <property type="entry name" value="rve"/>
    <property type="match status" value="1"/>
</dbReference>
<keyword evidence="4" id="KW-1185">Reference proteome</keyword>
<dbReference type="Gene3D" id="3.30.420.10">
    <property type="entry name" value="Ribonuclease H-like superfamily/Ribonuclease H"/>
    <property type="match status" value="1"/>
</dbReference>
<dbReference type="InterPro" id="IPR041588">
    <property type="entry name" value="Integrase_H2C2"/>
</dbReference>
<dbReference type="EMBL" id="JARBHB010000006">
    <property type="protein sequence ID" value="KAJ8880701.1"/>
    <property type="molecule type" value="Genomic_DNA"/>
</dbReference>
<dbReference type="InterPro" id="IPR050951">
    <property type="entry name" value="Retrovirus_Pol_polyprotein"/>
</dbReference>
<proteinExistence type="predicted"/>
<dbReference type="InterPro" id="IPR001584">
    <property type="entry name" value="Integrase_cat-core"/>
</dbReference>
<dbReference type="PROSITE" id="PS50994">
    <property type="entry name" value="INTEGRASE"/>
    <property type="match status" value="1"/>
</dbReference>
<organism evidence="3 4">
    <name type="scientific">Dryococelus australis</name>
    <dbReference type="NCBI Taxonomy" id="614101"/>
    <lineage>
        <taxon>Eukaryota</taxon>
        <taxon>Metazoa</taxon>
        <taxon>Ecdysozoa</taxon>
        <taxon>Arthropoda</taxon>
        <taxon>Hexapoda</taxon>
        <taxon>Insecta</taxon>
        <taxon>Pterygota</taxon>
        <taxon>Neoptera</taxon>
        <taxon>Polyneoptera</taxon>
        <taxon>Phasmatodea</taxon>
        <taxon>Verophasmatodea</taxon>
        <taxon>Anareolatae</taxon>
        <taxon>Phasmatidae</taxon>
        <taxon>Eurycanthinae</taxon>
        <taxon>Dryococelus</taxon>
    </lineage>
</organism>
<feature type="domain" description="Integrase catalytic" evidence="2">
    <location>
        <begin position="82"/>
        <end position="243"/>
    </location>
</feature>
<dbReference type="Proteomes" id="UP001159363">
    <property type="component" value="Chromosome 5"/>
</dbReference>
<accession>A0ABQ9H8Y2</accession>
<dbReference type="PANTHER" id="PTHR37984:SF15">
    <property type="entry name" value="INTEGRASE CATALYTIC DOMAIN-CONTAINING PROTEIN"/>
    <property type="match status" value="1"/>
</dbReference>
<dbReference type="SUPFAM" id="SSF53098">
    <property type="entry name" value="Ribonuclease H-like"/>
    <property type="match status" value="1"/>
</dbReference>